<evidence type="ECO:0000313" key="1">
    <source>
        <dbReference type="EMBL" id="CAG6784722.1"/>
    </source>
</evidence>
<protein>
    <submittedName>
        <fullName evidence="1">Uncharacterized protein</fullName>
    </submittedName>
</protein>
<dbReference type="AlphaFoldDB" id="A0A8D9FC77"/>
<accession>A0A8D9FC77</accession>
<dbReference type="EMBL" id="HBUF01639320">
    <property type="protein sequence ID" value="CAG6784722.1"/>
    <property type="molecule type" value="Transcribed_RNA"/>
</dbReference>
<name>A0A8D9FC77_9HEMI</name>
<reference evidence="1" key="1">
    <citation type="submission" date="2021-05" db="EMBL/GenBank/DDBJ databases">
        <authorList>
            <person name="Alioto T."/>
            <person name="Alioto T."/>
            <person name="Gomez Garrido J."/>
        </authorList>
    </citation>
    <scope>NUCLEOTIDE SEQUENCE</scope>
</reference>
<sequence>MRVLLVTPSCHHDIGCRNPYKNKLTKFRLFFSRLVEQPPAEWLSPSGSPRFTTLAVEIRNKKMFDQISTCFYQPLAVRLGALKFLRDRLGPKFHQNRMKIVACIA</sequence>
<organism evidence="1">
    <name type="scientific">Cacopsylla melanoneura</name>
    <dbReference type="NCBI Taxonomy" id="428564"/>
    <lineage>
        <taxon>Eukaryota</taxon>
        <taxon>Metazoa</taxon>
        <taxon>Ecdysozoa</taxon>
        <taxon>Arthropoda</taxon>
        <taxon>Hexapoda</taxon>
        <taxon>Insecta</taxon>
        <taxon>Pterygota</taxon>
        <taxon>Neoptera</taxon>
        <taxon>Paraneoptera</taxon>
        <taxon>Hemiptera</taxon>
        <taxon>Sternorrhyncha</taxon>
        <taxon>Psylloidea</taxon>
        <taxon>Psyllidae</taxon>
        <taxon>Psyllinae</taxon>
        <taxon>Cacopsylla</taxon>
    </lineage>
</organism>
<proteinExistence type="predicted"/>